<dbReference type="InterPro" id="IPR029463">
    <property type="entry name" value="Lys_MEP"/>
</dbReference>
<protein>
    <recommendedName>
        <fullName evidence="1">Lysine-specific metallo-endopeptidase domain-containing protein</fullName>
    </recommendedName>
</protein>
<dbReference type="GO" id="GO:0004222">
    <property type="term" value="F:metalloendopeptidase activity"/>
    <property type="evidence" value="ECO:0007669"/>
    <property type="project" value="InterPro"/>
</dbReference>
<comment type="caution">
    <text evidence="2">The sequence shown here is derived from an EMBL/GenBank/DDBJ whole genome shotgun (WGS) entry which is preliminary data.</text>
</comment>
<dbReference type="SUPFAM" id="SSF55486">
    <property type="entry name" value="Metalloproteases ('zincins'), catalytic domain"/>
    <property type="match status" value="1"/>
</dbReference>
<name>A0A8H4VTY9_9AGAR</name>
<evidence type="ECO:0000259" key="1">
    <source>
        <dbReference type="Pfam" id="PF14521"/>
    </source>
</evidence>
<accession>A0A8H4VTY9</accession>
<dbReference type="Pfam" id="PF14521">
    <property type="entry name" value="Aspzincin_M35"/>
    <property type="match status" value="1"/>
</dbReference>
<dbReference type="AlphaFoldDB" id="A0A8H4VTY9"/>
<dbReference type="InterPro" id="IPR024079">
    <property type="entry name" value="MetalloPept_cat_dom_sf"/>
</dbReference>
<feature type="domain" description="Lysine-specific metallo-endopeptidase" evidence="1">
    <location>
        <begin position="109"/>
        <end position="159"/>
    </location>
</feature>
<proteinExistence type="predicted"/>
<gene>
    <name evidence="2" type="ORF">D9613_009113</name>
</gene>
<reference evidence="2 3" key="1">
    <citation type="submission" date="2019-12" db="EMBL/GenBank/DDBJ databases">
        <authorList>
            <person name="Floudas D."/>
            <person name="Bentzer J."/>
            <person name="Ahren D."/>
            <person name="Johansson T."/>
            <person name="Persson P."/>
            <person name="Tunlid A."/>
        </authorList>
    </citation>
    <scope>NUCLEOTIDE SEQUENCE [LARGE SCALE GENOMIC DNA]</scope>
    <source>
        <strain evidence="2 3">CBS 102.39</strain>
    </source>
</reference>
<organism evidence="2 3">
    <name type="scientific">Agrocybe pediades</name>
    <dbReference type="NCBI Taxonomy" id="84607"/>
    <lineage>
        <taxon>Eukaryota</taxon>
        <taxon>Fungi</taxon>
        <taxon>Dikarya</taxon>
        <taxon>Basidiomycota</taxon>
        <taxon>Agaricomycotina</taxon>
        <taxon>Agaricomycetes</taxon>
        <taxon>Agaricomycetidae</taxon>
        <taxon>Agaricales</taxon>
        <taxon>Agaricineae</taxon>
        <taxon>Strophariaceae</taxon>
        <taxon>Agrocybe</taxon>
    </lineage>
</organism>
<dbReference type="EMBL" id="JAACJL010000002">
    <property type="protein sequence ID" value="KAF4622092.1"/>
    <property type="molecule type" value="Genomic_DNA"/>
</dbReference>
<sequence>MQLERRMPSWSILLTAVFTREGQYNISTQKIFYYVLRDSSISSFEAQVSSHSTKISGNFSATSTSSHLRKRAVYIGYASDEKADIQLAITGASPYATGARDYLLQTLAGTHRYIFWFGDCNVNRKSTVTTHFANIADNDFQAYTYDCTCDLEDVYAYVNRLE</sequence>
<keyword evidence="3" id="KW-1185">Reference proteome</keyword>
<evidence type="ECO:0000313" key="3">
    <source>
        <dbReference type="Proteomes" id="UP000521872"/>
    </source>
</evidence>
<evidence type="ECO:0000313" key="2">
    <source>
        <dbReference type="EMBL" id="KAF4622092.1"/>
    </source>
</evidence>
<dbReference type="Proteomes" id="UP000521872">
    <property type="component" value="Unassembled WGS sequence"/>
</dbReference>
<dbReference type="Gene3D" id="3.40.390.10">
    <property type="entry name" value="Collagenase (Catalytic Domain)"/>
    <property type="match status" value="1"/>
</dbReference>